<proteinExistence type="predicted"/>
<gene>
    <name evidence="2" type="ORF">ON006_20705</name>
</gene>
<dbReference type="InterPro" id="IPR024302">
    <property type="entry name" value="SusD-like"/>
</dbReference>
<dbReference type="KEGG" id="dpf:ON006_20705"/>
<reference evidence="2" key="1">
    <citation type="submission" date="2022-11" db="EMBL/GenBank/DDBJ databases">
        <title>Dyadobacter pollutisoli sp. nov., isolated from plastic dumped soil.</title>
        <authorList>
            <person name="Kim J.M."/>
            <person name="Kim K.R."/>
            <person name="Lee J.K."/>
            <person name="Hao L."/>
            <person name="Jeon C.O."/>
        </authorList>
    </citation>
    <scope>NUCLEOTIDE SEQUENCE</scope>
    <source>
        <strain evidence="2">U1</strain>
    </source>
</reference>
<dbReference type="EMBL" id="CP112998">
    <property type="protein sequence ID" value="WAC10170.1"/>
    <property type="molecule type" value="Genomic_DNA"/>
</dbReference>
<dbReference type="PROSITE" id="PS51257">
    <property type="entry name" value="PROKAR_LIPOPROTEIN"/>
    <property type="match status" value="1"/>
</dbReference>
<evidence type="ECO:0000256" key="1">
    <source>
        <dbReference type="SAM" id="SignalP"/>
    </source>
</evidence>
<evidence type="ECO:0000313" key="3">
    <source>
        <dbReference type="Proteomes" id="UP001164653"/>
    </source>
</evidence>
<dbReference type="AlphaFoldDB" id="A0A9E8SIG7"/>
<keyword evidence="2" id="KW-0449">Lipoprotein</keyword>
<accession>A0A9E8SIG7</accession>
<feature type="chain" id="PRO_5038695033" evidence="1">
    <location>
        <begin position="27"/>
        <end position="528"/>
    </location>
</feature>
<dbReference type="InterPro" id="IPR011990">
    <property type="entry name" value="TPR-like_helical_dom_sf"/>
</dbReference>
<dbReference type="RefSeq" id="WP_244823763.1">
    <property type="nucleotide sequence ID" value="NZ_CP112998.1"/>
</dbReference>
<organism evidence="2 3">
    <name type="scientific">Dyadobacter pollutisoli</name>
    <dbReference type="NCBI Taxonomy" id="2910158"/>
    <lineage>
        <taxon>Bacteria</taxon>
        <taxon>Pseudomonadati</taxon>
        <taxon>Bacteroidota</taxon>
        <taxon>Cytophagia</taxon>
        <taxon>Cytophagales</taxon>
        <taxon>Spirosomataceae</taxon>
        <taxon>Dyadobacter</taxon>
    </lineage>
</organism>
<dbReference type="Proteomes" id="UP001164653">
    <property type="component" value="Chromosome"/>
</dbReference>
<name>A0A9E8SIG7_9BACT</name>
<dbReference type="Pfam" id="PF12741">
    <property type="entry name" value="SusD-like"/>
    <property type="match status" value="1"/>
</dbReference>
<keyword evidence="1" id="KW-0732">Signal</keyword>
<sequence>MHYKINKYYCLSLASLLLLIVGIGGCTDDFDSINTDNTKLGSVSATEYPYMFANALMTTTLAPNDFEIGEGTVAGVYSQFYSQAAMSFPTDRYVIKQEWMPAAWNPVYISAAPQLKTIIEKTDEKLAENAIAKVWWVWMFHRVTDYFGPVPYFDAANGKDAVAFTRQDSIYYDFFKKLDVASTVLKSAGTATPYDKFDLVYNTKGNQSPAAWAKFANTLRLRLALRISKVNPALAKQEAEAAVAAGVMTAITDDAYMPKSSTVYNERNGLSQIVAWDELRMSSSMESIMKGYDDPRMPIYFQPATFTGKFDGVRNGLLVVEKQMDINSRKFNSNLGSRWATNVGNGNFTANFATPQNIMHAAEAYFLRAEGALNGWNMGDNAQNLYETGIKMSMAQWGITDQAVIAKYISNPAIPIAPQDGQNSPPVNDYPAKWAASADMNRKQVAQQKWLALFPDSMEGWAEVRRSGLPELYTIVHSENPDLPEGKRIRRIPFLDTEKQTNADAVAKAVKLLNGPDNAATPLWWDKN</sequence>
<dbReference type="Gene3D" id="1.25.40.390">
    <property type="match status" value="1"/>
</dbReference>
<feature type="signal peptide" evidence="1">
    <location>
        <begin position="1"/>
        <end position="26"/>
    </location>
</feature>
<evidence type="ECO:0000313" key="2">
    <source>
        <dbReference type="EMBL" id="WAC10170.1"/>
    </source>
</evidence>
<keyword evidence="3" id="KW-1185">Reference proteome</keyword>
<protein>
    <submittedName>
        <fullName evidence="2">SusD/RagB family nutrient-binding outer membrane lipoprotein</fullName>
    </submittedName>
</protein>
<dbReference type="SUPFAM" id="SSF48452">
    <property type="entry name" value="TPR-like"/>
    <property type="match status" value="1"/>
</dbReference>